<sequence length="96" mass="10020">MPAGSNEPDGVLSYQPGLPGPLPKDEGRPARDSRGRSGRLGITPWLLERMTLGRTGSRPISAASLAQPRSPGGWRAVTSVLGSSGWETPPSDLSLS</sequence>
<evidence type="ECO:0000313" key="4">
    <source>
        <dbReference type="Proteomes" id="UP000335636"/>
    </source>
</evidence>
<accession>A0A5E4A9I0</accession>
<name>A0A5E4A9I0_MARMO</name>
<evidence type="ECO:0000313" key="3">
    <source>
        <dbReference type="EMBL" id="VTJ53576.1"/>
    </source>
</evidence>
<reference evidence="3 4" key="1">
    <citation type="submission" date="2019-04" db="EMBL/GenBank/DDBJ databases">
        <authorList>
            <person name="Alioto T."/>
            <person name="Alioto T."/>
        </authorList>
    </citation>
    <scope>NUCLEOTIDE SEQUENCE [LARGE SCALE GENOMIC DNA]</scope>
</reference>
<dbReference type="AlphaFoldDB" id="A0A5E4A9I0"/>
<feature type="compositionally biased region" description="Polar residues" evidence="1">
    <location>
        <begin position="80"/>
        <end position="96"/>
    </location>
</feature>
<feature type="compositionally biased region" description="Basic and acidic residues" evidence="1">
    <location>
        <begin position="23"/>
        <end position="35"/>
    </location>
</feature>
<evidence type="ECO:0000256" key="1">
    <source>
        <dbReference type="SAM" id="MobiDB-lite"/>
    </source>
</evidence>
<dbReference type="EMBL" id="WJEC01006443">
    <property type="protein sequence ID" value="KAF7473403.1"/>
    <property type="molecule type" value="Genomic_DNA"/>
</dbReference>
<gene>
    <name evidence="2" type="ORF">GHT09_016042</name>
    <name evidence="3" type="ORF">MONAX_5E003523</name>
</gene>
<protein>
    <submittedName>
        <fullName evidence="3">Uncharacterized protein</fullName>
    </submittedName>
</protein>
<dbReference type="Proteomes" id="UP000335636">
    <property type="component" value="Unassembled WGS sequence"/>
</dbReference>
<feature type="region of interest" description="Disordered" evidence="1">
    <location>
        <begin position="58"/>
        <end position="96"/>
    </location>
</feature>
<reference evidence="2" key="2">
    <citation type="submission" date="2020-08" db="EMBL/GenBank/DDBJ databases">
        <authorList>
            <person name="Shumante A."/>
            <person name="Zimin A.V."/>
            <person name="Puiu D."/>
            <person name="Salzberg S.L."/>
        </authorList>
    </citation>
    <scope>NUCLEOTIDE SEQUENCE</scope>
    <source>
        <strain evidence="2">WC2-LM</strain>
        <tissue evidence="2">Liver</tissue>
    </source>
</reference>
<proteinExistence type="predicted"/>
<feature type="region of interest" description="Disordered" evidence="1">
    <location>
        <begin position="1"/>
        <end position="43"/>
    </location>
</feature>
<evidence type="ECO:0000313" key="2">
    <source>
        <dbReference type="EMBL" id="KAF7473403.1"/>
    </source>
</evidence>
<keyword evidence="4" id="KW-1185">Reference proteome</keyword>
<organism evidence="3 4">
    <name type="scientific">Marmota monax</name>
    <name type="common">Woodchuck</name>
    <dbReference type="NCBI Taxonomy" id="9995"/>
    <lineage>
        <taxon>Eukaryota</taxon>
        <taxon>Metazoa</taxon>
        <taxon>Chordata</taxon>
        <taxon>Craniata</taxon>
        <taxon>Vertebrata</taxon>
        <taxon>Euteleostomi</taxon>
        <taxon>Mammalia</taxon>
        <taxon>Eutheria</taxon>
        <taxon>Euarchontoglires</taxon>
        <taxon>Glires</taxon>
        <taxon>Rodentia</taxon>
        <taxon>Sciuromorpha</taxon>
        <taxon>Sciuridae</taxon>
        <taxon>Xerinae</taxon>
        <taxon>Marmotini</taxon>
        <taxon>Marmota</taxon>
    </lineage>
</organism>
<dbReference type="EMBL" id="CABDUW010000031">
    <property type="protein sequence ID" value="VTJ53576.1"/>
    <property type="molecule type" value="Genomic_DNA"/>
</dbReference>
<dbReference type="Proteomes" id="UP000662637">
    <property type="component" value="Unassembled WGS sequence"/>
</dbReference>